<name>A0A7C9PNY4_9MICO</name>
<dbReference type="AlphaFoldDB" id="A0A7C9PNY4"/>
<dbReference type="GO" id="GO:0055085">
    <property type="term" value="P:transmembrane transport"/>
    <property type="evidence" value="ECO:0007669"/>
    <property type="project" value="InterPro"/>
</dbReference>
<feature type="transmembrane region" description="Helical" evidence="6">
    <location>
        <begin position="47"/>
        <end position="72"/>
    </location>
</feature>
<evidence type="ECO:0000256" key="5">
    <source>
        <dbReference type="SAM" id="MobiDB-lite"/>
    </source>
</evidence>
<feature type="transmembrane region" description="Helical" evidence="6">
    <location>
        <begin position="123"/>
        <end position="147"/>
    </location>
</feature>
<evidence type="ECO:0000256" key="2">
    <source>
        <dbReference type="ARBA" id="ARBA00022692"/>
    </source>
</evidence>
<reference evidence="8 9" key="1">
    <citation type="journal article" date="2014" name="Int. J. Syst. Evol. Microbiol.">
        <title>Description of Galbitalea soli gen. nov., sp. nov., and Frondihabitans sucicola sp. nov.</title>
        <authorList>
            <person name="Kim S.J."/>
            <person name="Lim J.M."/>
            <person name="Ahn J.H."/>
            <person name="Weon H.Y."/>
            <person name="Hamada M."/>
            <person name="Suzuki K."/>
            <person name="Ahn T.Y."/>
            <person name="Kwon S.W."/>
        </authorList>
    </citation>
    <scope>NUCLEOTIDE SEQUENCE [LARGE SCALE GENOMIC DNA]</scope>
    <source>
        <strain evidence="8 9">NBRC 108727</strain>
    </source>
</reference>
<dbReference type="InterPro" id="IPR006685">
    <property type="entry name" value="MscS_channel_2nd"/>
</dbReference>
<evidence type="ECO:0000256" key="1">
    <source>
        <dbReference type="ARBA" id="ARBA00004370"/>
    </source>
</evidence>
<protein>
    <submittedName>
        <fullName evidence="8">Mechanosensitive ion channel family protein</fullName>
    </submittedName>
</protein>
<dbReference type="Gene3D" id="1.10.287.1260">
    <property type="match status" value="1"/>
</dbReference>
<dbReference type="GO" id="GO:0016020">
    <property type="term" value="C:membrane"/>
    <property type="evidence" value="ECO:0007669"/>
    <property type="project" value="UniProtKB-SubCell"/>
</dbReference>
<dbReference type="InterPro" id="IPR010920">
    <property type="entry name" value="LSM_dom_sf"/>
</dbReference>
<dbReference type="EMBL" id="JAAGWZ010000003">
    <property type="protein sequence ID" value="NEM91907.1"/>
    <property type="molecule type" value="Genomic_DNA"/>
</dbReference>
<evidence type="ECO:0000256" key="4">
    <source>
        <dbReference type="ARBA" id="ARBA00023136"/>
    </source>
</evidence>
<keyword evidence="4 6" id="KW-0472">Membrane</keyword>
<evidence type="ECO:0000313" key="8">
    <source>
        <dbReference type="EMBL" id="NEM91907.1"/>
    </source>
</evidence>
<feature type="transmembrane region" description="Helical" evidence="6">
    <location>
        <begin position="196"/>
        <end position="215"/>
    </location>
</feature>
<accession>A0A7C9PNY4</accession>
<dbReference type="SUPFAM" id="SSF50182">
    <property type="entry name" value="Sm-like ribonucleoproteins"/>
    <property type="match status" value="1"/>
</dbReference>
<keyword evidence="9" id="KW-1185">Reference proteome</keyword>
<evidence type="ECO:0000259" key="7">
    <source>
        <dbReference type="Pfam" id="PF00924"/>
    </source>
</evidence>
<evidence type="ECO:0000256" key="3">
    <source>
        <dbReference type="ARBA" id="ARBA00022989"/>
    </source>
</evidence>
<dbReference type="PANTHER" id="PTHR30566">
    <property type="entry name" value="YNAI-RELATED MECHANOSENSITIVE ION CHANNEL"/>
    <property type="match status" value="1"/>
</dbReference>
<gene>
    <name evidence="8" type="ORF">G3T37_11125</name>
</gene>
<dbReference type="Gene3D" id="2.30.30.60">
    <property type="match status" value="1"/>
</dbReference>
<dbReference type="PANTHER" id="PTHR30566:SF25">
    <property type="entry name" value="INNER MEMBRANE PROTEIN"/>
    <property type="match status" value="1"/>
</dbReference>
<evidence type="ECO:0000256" key="6">
    <source>
        <dbReference type="SAM" id="Phobius"/>
    </source>
</evidence>
<dbReference type="InterPro" id="IPR023408">
    <property type="entry name" value="MscS_beta-dom_sf"/>
</dbReference>
<comment type="subcellular location">
    <subcellularLocation>
        <location evidence="1">Membrane</location>
    </subcellularLocation>
</comment>
<comment type="caution">
    <text evidence="8">The sequence shown here is derived from an EMBL/GenBank/DDBJ whole genome shotgun (WGS) entry which is preliminary data.</text>
</comment>
<sequence>MPRFYRARRPAVRAGAGARLALSRVGPPHRRPRPPTEGGAVIIWHSWTGFAVATLIAIAAALIVIAVVSLSLRATARRKDWAKVLAGGARHPFRLTVLIIAVWFAVGLDYPDPTWRGHLVHGLQIALIAAVAWLVSRLITFAIGLGMRRYRTDVPDNRLARRAQTQLAIVRRLATVIVVVIGIGAILLTFPGVQAVGTSVLASAGVISVIAGLAAQSTLGNVFAGVQLAFSDAIRVDDVVVVQGQWGRIEEITLTYVVVHVWDDRRLVLPSTYFTTTPFENWTRSTSELLGAVEFDLDWRVNPVEMRAELERILGRTALWDRRASVLQVTDAVGGFVHVRVLVTAVDAPTLFDLRCFVREGVVDWIQRQDPTAMPRTRVVITADEEPDRPHTRPSTETGSTGLFTGDAEAEQRAKNFTTSMPIVVPVPVPPSAS</sequence>
<feature type="transmembrane region" description="Helical" evidence="6">
    <location>
        <begin position="168"/>
        <end position="190"/>
    </location>
</feature>
<keyword evidence="2 6" id="KW-0812">Transmembrane</keyword>
<dbReference type="Pfam" id="PF00924">
    <property type="entry name" value="MS_channel_2nd"/>
    <property type="match status" value="1"/>
</dbReference>
<feature type="domain" description="Mechanosensitive ion channel MscS" evidence="7">
    <location>
        <begin position="218"/>
        <end position="284"/>
    </location>
</feature>
<dbReference type="Proteomes" id="UP000479756">
    <property type="component" value="Unassembled WGS sequence"/>
</dbReference>
<feature type="compositionally biased region" description="Polar residues" evidence="5">
    <location>
        <begin position="393"/>
        <end position="403"/>
    </location>
</feature>
<organism evidence="8 9">
    <name type="scientific">Galbitalea soli</name>
    <dbReference type="NCBI Taxonomy" id="1268042"/>
    <lineage>
        <taxon>Bacteria</taxon>
        <taxon>Bacillati</taxon>
        <taxon>Actinomycetota</taxon>
        <taxon>Actinomycetes</taxon>
        <taxon>Micrococcales</taxon>
        <taxon>Microbacteriaceae</taxon>
        <taxon>Galbitalea</taxon>
    </lineage>
</organism>
<feature type="transmembrane region" description="Helical" evidence="6">
    <location>
        <begin position="93"/>
        <end position="111"/>
    </location>
</feature>
<keyword evidence="3 6" id="KW-1133">Transmembrane helix</keyword>
<proteinExistence type="predicted"/>
<feature type="region of interest" description="Disordered" evidence="5">
    <location>
        <begin position="383"/>
        <end position="403"/>
    </location>
</feature>
<evidence type="ECO:0000313" key="9">
    <source>
        <dbReference type="Proteomes" id="UP000479756"/>
    </source>
</evidence>